<dbReference type="EMBL" id="JASCZI010120884">
    <property type="protein sequence ID" value="MED6156881.1"/>
    <property type="molecule type" value="Genomic_DNA"/>
</dbReference>
<accession>A0ABU6U9P5</accession>
<comment type="caution">
    <text evidence="2">The sequence shown here is derived from an EMBL/GenBank/DDBJ whole genome shotgun (WGS) entry which is preliminary data.</text>
</comment>
<organism evidence="2 3">
    <name type="scientific">Stylosanthes scabra</name>
    <dbReference type="NCBI Taxonomy" id="79078"/>
    <lineage>
        <taxon>Eukaryota</taxon>
        <taxon>Viridiplantae</taxon>
        <taxon>Streptophyta</taxon>
        <taxon>Embryophyta</taxon>
        <taxon>Tracheophyta</taxon>
        <taxon>Spermatophyta</taxon>
        <taxon>Magnoliopsida</taxon>
        <taxon>eudicotyledons</taxon>
        <taxon>Gunneridae</taxon>
        <taxon>Pentapetalae</taxon>
        <taxon>rosids</taxon>
        <taxon>fabids</taxon>
        <taxon>Fabales</taxon>
        <taxon>Fabaceae</taxon>
        <taxon>Papilionoideae</taxon>
        <taxon>50 kb inversion clade</taxon>
        <taxon>dalbergioids sensu lato</taxon>
        <taxon>Dalbergieae</taxon>
        <taxon>Pterocarpus clade</taxon>
        <taxon>Stylosanthes</taxon>
    </lineage>
</organism>
<evidence type="ECO:0000313" key="2">
    <source>
        <dbReference type="EMBL" id="MED6156881.1"/>
    </source>
</evidence>
<feature type="compositionally biased region" description="Basic and acidic residues" evidence="1">
    <location>
        <begin position="1"/>
        <end position="30"/>
    </location>
</feature>
<evidence type="ECO:0000256" key="1">
    <source>
        <dbReference type="SAM" id="MobiDB-lite"/>
    </source>
</evidence>
<feature type="compositionally biased region" description="Polar residues" evidence="1">
    <location>
        <begin position="31"/>
        <end position="42"/>
    </location>
</feature>
<keyword evidence="3" id="KW-1185">Reference proteome</keyword>
<reference evidence="2 3" key="1">
    <citation type="journal article" date="2023" name="Plants (Basel)">
        <title>Bridging the Gap: Combining Genomics and Transcriptomics Approaches to Understand Stylosanthes scabra, an Orphan Legume from the Brazilian Caatinga.</title>
        <authorList>
            <person name="Ferreira-Neto J.R.C."/>
            <person name="da Silva M.D."/>
            <person name="Binneck E."/>
            <person name="de Melo N.F."/>
            <person name="da Silva R.H."/>
            <person name="de Melo A.L.T.M."/>
            <person name="Pandolfi V."/>
            <person name="Bustamante F.O."/>
            <person name="Brasileiro-Vidal A.C."/>
            <person name="Benko-Iseppon A.M."/>
        </authorList>
    </citation>
    <scope>NUCLEOTIDE SEQUENCE [LARGE SCALE GENOMIC DNA]</scope>
    <source>
        <tissue evidence="2">Leaves</tissue>
    </source>
</reference>
<proteinExistence type="predicted"/>
<sequence>MNSRARELSKQHKDHATHEELLQKNGEQTHRVGNQQQRSNTLEQEKNPTNMERDKCKITEAPSTGKAKDLQLTQIIQQAEDGAIYIVELAEDSQPSHEEGFATIEELNEPRNRELQLVQNDNPSLSLKRNREVIDIFDHNNALVSLDNYFSVEVIIAESSKLELSRLSGGLDTGLRKQEVFYGRNYHKAQ</sequence>
<name>A0ABU6U9P5_9FABA</name>
<dbReference type="Proteomes" id="UP001341840">
    <property type="component" value="Unassembled WGS sequence"/>
</dbReference>
<evidence type="ECO:0000313" key="3">
    <source>
        <dbReference type="Proteomes" id="UP001341840"/>
    </source>
</evidence>
<feature type="region of interest" description="Disordered" evidence="1">
    <location>
        <begin position="1"/>
        <end position="64"/>
    </location>
</feature>
<protein>
    <submittedName>
        <fullName evidence="2">Uncharacterized protein</fullName>
    </submittedName>
</protein>
<feature type="compositionally biased region" description="Basic and acidic residues" evidence="1">
    <location>
        <begin position="43"/>
        <end position="58"/>
    </location>
</feature>
<gene>
    <name evidence="2" type="ORF">PIB30_018452</name>
</gene>